<evidence type="ECO:0000256" key="1">
    <source>
        <dbReference type="ARBA" id="ARBA00022801"/>
    </source>
</evidence>
<comment type="caution">
    <text evidence="4">The sequence shown here is derived from an EMBL/GenBank/DDBJ whole genome shotgun (WGS) entry which is preliminary data.</text>
</comment>
<name>A0ABW2CME0_9ACTN</name>
<dbReference type="InterPro" id="IPR001910">
    <property type="entry name" value="Inosine/uridine_hydrolase_dom"/>
</dbReference>
<evidence type="ECO:0000259" key="3">
    <source>
        <dbReference type="Pfam" id="PF01156"/>
    </source>
</evidence>
<dbReference type="PANTHER" id="PTHR12304">
    <property type="entry name" value="INOSINE-URIDINE PREFERRING NUCLEOSIDE HYDROLASE"/>
    <property type="match status" value="1"/>
</dbReference>
<keyword evidence="5" id="KW-1185">Reference proteome</keyword>
<evidence type="ECO:0000313" key="4">
    <source>
        <dbReference type="EMBL" id="MFC6881858.1"/>
    </source>
</evidence>
<evidence type="ECO:0000256" key="2">
    <source>
        <dbReference type="ARBA" id="ARBA00023295"/>
    </source>
</evidence>
<dbReference type="InterPro" id="IPR036452">
    <property type="entry name" value="Ribo_hydro-like"/>
</dbReference>
<dbReference type="InterPro" id="IPR023186">
    <property type="entry name" value="IUNH"/>
</dbReference>
<dbReference type="SUPFAM" id="SSF53590">
    <property type="entry name" value="Nucleoside hydrolase"/>
    <property type="match status" value="1"/>
</dbReference>
<reference evidence="5" key="1">
    <citation type="journal article" date="2019" name="Int. J. Syst. Evol. Microbiol.">
        <title>The Global Catalogue of Microorganisms (GCM) 10K type strain sequencing project: providing services to taxonomists for standard genome sequencing and annotation.</title>
        <authorList>
            <consortium name="The Broad Institute Genomics Platform"/>
            <consortium name="The Broad Institute Genome Sequencing Center for Infectious Disease"/>
            <person name="Wu L."/>
            <person name="Ma J."/>
        </authorList>
    </citation>
    <scope>NUCLEOTIDE SEQUENCE [LARGE SCALE GENOMIC DNA]</scope>
    <source>
        <strain evidence="5">JCM 3369</strain>
    </source>
</reference>
<feature type="domain" description="Inosine/uridine-preferring nucleoside hydrolase" evidence="3">
    <location>
        <begin position="7"/>
        <end position="300"/>
    </location>
</feature>
<proteinExistence type="predicted"/>
<gene>
    <name evidence="4" type="ORF">ACFQKB_19035</name>
</gene>
<dbReference type="RefSeq" id="WP_160823559.1">
    <property type="nucleotide sequence ID" value="NZ_JBHSXS010000010.1"/>
</dbReference>
<sequence>MPASRLYYDCDTGIDDSMALAYLLASPEIRLAGIGTVSGNVDSAQAARNTLALLHLAGRDDIPVAVGAADPQAGTYAGPVPHIHGHNGIGDIALPDAAPPRTDLDAADLIIQLAHSHPGELRILTTGPLTNIAEALRRDPRLPSLVADITVMGGAARHSGNVSPVAEANIHNDPEAAAQVLAAPWDITLVPLDVTLAHTLEETDRQALLDSGRPVPAALGAMLEVYFDFYLATYGRRCCALHDPLAAAVAVGAVAPTLAPVVDVVVDATGGPGRGQTICDLRGAYLGFPPQPGARCRVVLEAGPDSAAQLLKRLLTL</sequence>
<protein>
    <submittedName>
        <fullName evidence="4">Nucleoside hydrolase</fullName>
    </submittedName>
</protein>
<dbReference type="Pfam" id="PF01156">
    <property type="entry name" value="IU_nuc_hydro"/>
    <property type="match status" value="1"/>
</dbReference>
<dbReference type="Gene3D" id="3.90.245.10">
    <property type="entry name" value="Ribonucleoside hydrolase-like"/>
    <property type="match status" value="1"/>
</dbReference>
<dbReference type="PANTHER" id="PTHR12304:SF4">
    <property type="entry name" value="URIDINE NUCLEOSIDASE"/>
    <property type="match status" value="1"/>
</dbReference>
<dbReference type="CDD" id="cd02650">
    <property type="entry name" value="nuc_hydro_CaPnhB"/>
    <property type="match status" value="1"/>
</dbReference>
<accession>A0ABW2CME0</accession>
<dbReference type="EMBL" id="JBHSXS010000010">
    <property type="protein sequence ID" value="MFC6881858.1"/>
    <property type="molecule type" value="Genomic_DNA"/>
</dbReference>
<dbReference type="Proteomes" id="UP001596380">
    <property type="component" value="Unassembled WGS sequence"/>
</dbReference>
<keyword evidence="2" id="KW-0326">Glycosidase</keyword>
<dbReference type="GO" id="GO:0016787">
    <property type="term" value="F:hydrolase activity"/>
    <property type="evidence" value="ECO:0007669"/>
    <property type="project" value="UniProtKB-KW"/>
</dbReference>
<evidence type="ECO:0000313" key="5">
    <source>
        <dbReference type="Proteomes" id="UP001596380"/>
    </source>
</evidence>
<organism evidence="4 5">
    <name type="scientific">Actinomadura yumaensis</name>
    <dbReference type="NCBI Taxonomy" id="111807"/>
    <lineage>
        <taxon>Bacteria</taxon>
        <taxon>Bacillati</taxon>
        <taxon>Actinomycetota</taxon>
        <taxon>Actinomycetes</taxon>
        <taxon>Streptosporangiales</taxon>
        <taxon>Thermomonosporaceae</taxon>
        <taxon>Actinomadura</taxon>
    </lineage>
</organism>
<keyword evidence="1 4" id="KW-0378">Hydrolase</keyword>